<feature type="transmembrane region" description="Helical" evidence="1">
    <location>
        <begin position="104"/>
        <end position="130"/>
    </location>
</feature>
<organism evidence="2 3">
    <name type="scientific">Paenibacillus swuensis</name>
    <dbReference type="NCBI Taxonomy" id="1178515"/>
    <lineage>
        <taxon>Bacteria</taxon>
        <taxon>Bacillati</taxon>
        <taxon>Bacillota</taxon>
        <taxon>Bacilli</taxon>
        <taxon>Bacillales</taxon>
        <taxon>Paenibacillaceae</taxon>
        <taxon>Paenibacillus</taxon>
    </lineage>
</organism>
<evidence type="ECO:0000313" key="3">
    <source>
        <dbReference type="Proteomes" id="UP000076927"/>
    </source>
</evidence>
<proteinExistence type="predicted"/>
<dbReference type="KEGG" id="pswu:SY83_12560"/>
<gene>
    <name evidence="2" type="ORF">SY83_12560</name>
</gene>
<reference evidence="2 3" key="1">
    <citation type="submission" date="2015-01" db="EMBL/GenBank/DDBJ databases">
        <title>Paenibacillus swuensis/DY6/whole genome sequencing.</title>
        <authorList>
            <person name="Kim M.K."/>
            <person name="Srinivasan S."/>
            <person name="Lee J.-J."/>
        </authorList>
    </citation>
    <scope>NUCLEOTIDE SEQUENCE [LARGE SCALE GENOMIC DNA]</scope>
    <source>
        <strain evidence="2 3">DY6</strain>
    </source>
</reference>
<dbReference type="EMBL" id="CP011388">
    <property type="protein sequence ID" value="ANE46968.1"/>
    <property type="molecule type" value="Genomic_DNA"/>
</dbReference>
<dbReference type="Proteomes" id="UP000076927">
    <property type="component" value="Chromosome"/>
</dbReference>
<sequence length="181" mass="19986">MNKQAFFHQLESSLSEVPETQRQEWMYDYEEHFRIAEEEGRSEEEVVRELGEPQSIAKDLLLNYRVTVAEEHGTVPNVFRAVLAAVSLGFLNLLFVLGPFLGLCAVVCALWVSGGALIVAGIGFFGSGIYLGGGSILQGLFVGLLLSSAGVLVCYGMVKVTRTFLNLTLQYIRFNTKMVKE</sequence>
<dbReference type="PATRIC" id="fig|1178515.4.peg.2513"/>
<dbReference type="Pfam" id="PF22564">
    <property type="entry name" value="HAAS"/>
    <property type="match status" value="1"/>
</dbReference>
<keyword evidence="1" id="KW-0812">Transmembrane</keyword>
<evidence type="ECO:0008006" key="4">
    <source>
        <dbReference type="Google" id="ProtNLM"/>
    </source>
</evidence>
<dbReference type="OrthoDB" id="9804829at2"/>
<accession>A0A172TIV7</accession>
<dbReference type="STRING" id="1178515.SY83_12560"/>
<feature type="transmembrane region" description="Helical" evidence="1">
    <location>
        <begin position="78"/>
        <end position="97"/>
    </location>
</feature>
<protein>
    <recommendedName>
        <fullName evidence="4">DUF1700 domain-containing protein</fullName>
    </recommendedName>
</protein>
<keyword evidence="1" id="KW-1133">Transmembrane helix</keyword>
<name>A0A172TIV7_9BACL</name>
<dbReference type="AlphaFoldDB" id="A0A172TIV7"/>
<feature type="transmembrane region" description="Helical" evidence="1">
    <location>
        <begin position="136"/>
        <end position="158"/>
    </location>
</feature>
<evidence type="ECO:0000256" key="1">
    <source>
        <dbReference type="SAM" id="Phobius"/>
    </source>
</evidence>
<evidence type="ECO:0000313" key="2">
    <source>
        <dbReference type="EMBL" id="ANE46968.1"/>
    </source>
</evidence>
<keyword evidence="1" id="KW-0472">Membrane</keyword>
<keyword evidence="3" id="KW-1185">Reference proteome</keyword>
<dbReference type="RefSeq" id="WP_068606969.1">
    <property type="nucleotide sequence ID" value="NZ_CP011388.1"/>
</dbReference>